<accession>C7H964</accession>
<proteinExistence type="predicted"/>
<comment type="caution">
    <text evidence="1">The sequence shown here is derived from an EMBL/GenBank/DDBJ whole genome shotgun (WGS) entry which is preliminary data.</text>
</comment>
<protein>
    <submittedName>
        <fullName evidence="1">Uncharacterized protein</fullName>
    </submittedName>
</protein>
<dbReference type="Proteomes" id="UP000004619">
    <property type="component" value="Unassembled WGS sequence"/>
</dbReference>
<reference evidence="1" key="1">
    <citation type="submission" date="2009-08" db="EMBL/GenBank/DDBJ databases">
        <authorList>
            <person name="Weinstock G."/>
            <person name="Sodergren E."/>
            <person name="Clifton S."/>
            <person name="Fulton L."/>
            <person name="Fulton B."/>
            <person name="Courtney L."/>
            <person name="Fronick C."/>
            <person name="Harrison M."/>
            <person name="Strong C."/>
            <person name="Farmer C."/>
            <person name="Delahaunty K."/>
            <person name="Markovic C."/>
            <person name="Hall O."/>
            <person name="Minx P."/>
            <person name="Tomlinson C."/>
            <person name="Mitreva M."/>
            <person name="Nelson J."/>
            <person name="Hou S."/>
            <person name="Wollam A."/>
            <person name="Pepin K.H."/>
            <person name="Johnson M."/>
            <person name="Bhonagiri V."/>
            <person name="Nash W.E."/>
            <person name="Warren W."/>
            <person name="Chinwalla A."/>
            <person name="Mardis E.R."/>
            <person name="Wilson R.K."/>
        </authorList>
    </citation>
    <scope>NUCLEOTIDE SEQUENCE [LARGE SCALE GENOMIC DNA]</scope>
    <source>
        <strain evidence="1">A2-165</strain>
    </source>
</reference>
<sequence>MEMVLLSSKGNAGLFAPCKVHRRLRQFLNNNDIYLSILFLV</sequence>
<name>C7H964_FAED2</name>
<dbReference type="EMBL" id="ACOP02000075">
    <property type="protein sequence ID" value="EEU95602.1"/>
    <property type="molecule type" value="Genomic_DNA"/>
</dbReference>
<dbReference type="STRING" id="411483.FAEPRAA2165_02862"/>
<keyword evidence="2" id="KW-1185">Reference proteome</keyword>
<organism evidence="1 2">
    <name type="scientific">Faecalibacterium duncaniae (strain DSM 17677 / JCM 31915 / A2-165)</name>
    <name type="common">Faecalibacterium prausnitzii</name>
    <dbReference type="NCBI Taxonomy" id="411483"/>
    <lineage>
        <taxon>Bacteria</taxon>
        <taxon>Bacillati</taxon>
        <taxon>Bacillota</taxon>
        <taxon>Clostridia</taxon>
        <taxon>Eubacteriales</taxon>
        <taxon>Oscillospiraceae</taxon>
        <taxon>Faecalibacterium</taxon>
    </lineage>
</organism>
<dbReference type="HOGENOM" id="CLU_3270329_0_0_9"/>
<gene>
    <name evidence="1" type="ORF">FAEPRAA2165_02862</name>
</gene>
<evidence type="ECO:0000313" key="1">
    <source>
        <dbReference type="EMBL" id="EEU95602.1"/>
    </source>
</evidence>
<dbReference type="AlphaFoldDB" id="C7H964"/>
<evidence type="ECO:0000313" key="2">
    <source>
        <dbReference type="Proteomes" id="UP000004619"/>
    </source>
</evidence>